<keyword evidence="3" id="KW-1185">Reference proteome</keyword>
<dbReference type="EMBL" id="BAAAIH010000001">
    <property type="protein sequence ID" value="GAA1248255.1"/>
    <property type="molecule type" value="Genomic_DNA"/>
</dbReference>
<comment type="caution">
    <text evidence="2">The sequence shown here is derived from an EMBL/GenBank/DDBJ whole genome shotgun (WGS) entry which is preliminary data.</text>
</comment>
<dbReference type="Proteomes" id="UP001500282">
    <property type="component" value="Unassembled WGS sequence"/>
</dbReference>
<accession>A0ABN1WF05</accession>
<feature type="compositionally biased region" description="Basic residues" evidence="1">
    <location>
        <begin position="40"/>
        <end position="49"/>
    </location>
</feature>
<feature type="compositionally biased region" description="Basic and acidic residues" evidence="1">
    <location>
        <begin position="63"/>
        <end position="76"/>
    </location>
</feature>
<name>A0ABN1WF05_9ACTN</name>
<protein>
    <submittedName>
        <fullName evidence="2">Uncharacterized protein</fullName>
    </submittedName>
</protein>
<gene>
    <name evidence="2" type="ORF">GCM10009579_02320</name>
</gene>
<evidence type="ECO:0000313" key="2">
    <source>
        <dbReference type="EMBL" id="GAA1248255.1"/>
    </source>
</evidence>
<feature type="region of interest" description="Disordered" evidence="1">
    <location>
        <begin position="40"/>
        <end position="119"/>
    </location>
</feature>
<sequence length="119" mass="12941">MVIRWARALTEVVVPDPGLGRAAGGARLIRAVTGVRVLRARGRRGRTGRRTGGGARGIGRNQRQQDGEERDERSREPVTCGRDGVGRWAHAPSPSCRVFDFPLADRGGRQGSMRPARMA</sequence>
<organism evidence="2 3">
    <name type="scientific">Streptomyces javensis</name>
    <dbReference type="NCBI Taxonomy" id="114698"/>
    <lineage>
        <taxon>Bacteria</taxon>
        <taxon>Bacillati</taxon>
        <taxon>Actinomycetota</taxon>
        <taxon>Actinomycetes</taxon>
        <taxon>Kitasatosporales</taxon>
        <taxon>Streptomycetaceae</taxon>
        <taxon>Streptomyces</taxon>
        <taxon>Streptomyces violaceusniger group</taxon>
    </lineage>
</organism>
<evidence type="ECO:0000256" key="1">
    <source>
        <dbReference type="SAM" id="MobiDB-lite"/>
    </source>
</evidence>
<evidence type="ECO:0000313" key="3">
    <source>
        <dbReference type="Proteomes" id="UP001500282"/>
    </source>
</evidence>
<reference evidence="2 3" key="1">
    <citation type="journal article" date="2019" name="Int. J. Syst. Evol. Microbiol.">
        <title>The Global Catalogue of Microorganisms (GCM) 10K type strain sequencing project: providing services to taxonomists for standard genome sequencing and annotation.</title>
        <authorList>
            <consortium name="The Broad Institute Genomics Platform"/>
            <consortium name="The Broad Institute Genome Sequencing Center for Infectious Disease"/>
            <person name="Wu L."/>
            <person name="Ma J."/>
        </authorList>
    </citation>
    <scope>NUCLEOTIDE SEQUENCE [LARGE SCALE GENOMIC DNA]</scope>
    <source>
        <strain evidence="2 3">JCM 11448</strain>
    </source>
</reference>
<proteinExistence type="predicted"/>